<dbReference type="AlphaFoldDB" id="A0A023DKL2"/>
<reference evidence="3 4" key="1">
    <citation type="submission" date="2014-04" db="EMBL/GenBank/DDBJ databases">
        <title>Whole genome shotgun sequence of Geobacillus caldoxylosilyticus NBRC 107762.</title>
        <authorList>
            <person name="Hosoyama A."/>
            <person name="Hosoyama Y."/>
            <person name="Katano-Makiyama Y."/>
            <person name="Tsuchikane K."/>
            <person name="Ohji S."/>
            <person name="Ichikawa N."/>
            <person name="Yamazoe A."/>
            <person name="Fujita N."/>
        </authorList>
    </citation>
    <scope>NUCLEOTIDE SEQUENCE [LARGE SCALE GENOMIC DNA]</scope>
    <source>
        <strain evidence="3 4">NBRC 107762</strain>
    </source>
</reference>
<name>A0A023DKL2_9BACL</name>
<dbReference type="SUPFAM" id="SSF56349">
    <property type="entry name" value="DNA breaking-rejoining enzymes"/>
    <property type="match status" value="1"/>
</dbReference>
<dbReference type="Proteomes" id="UP000023561">
    <property type="component" value="Unassembled WGS sequence"/>
</dbReference>
<dbReference type="Gene3D" id="1.10.443.10">
    <property type="entry name" value="Intergrase catalytic core"/>
    <property type="match status" value="1"/>
</dbReference>
<dbReference type="EMBL" id="BAWO01000104">
    <property type="protein sequence ID" value="GAJ41824.1"/>
    <property type="molecule type" value="Genomic_DNA"/>
</dbReference>
<sequence length="87" mass="10286">MFRAEMAKKKPHVAASPYVFYSQRSPNFSVRGIQRMIESYSLPNKKLTPHMFWKWMLKATNNDIEKVRRLAGHSNIATTSRYLKRQL</sequence>
<dbReference type="Pfam" id="PF00589">
    <property type="entry name" value="Phage_integrase"/>
    <property type="match status" value="1"/>
</dbReference>
<accession>A0A023DKL2</accession>
<dbReference type="InterPro" id="IPR011010">
    <property type="entry name" value="DNA_brk_join_enz"/>
</dbReference>
<dbReference type="GO" id="GO:0015074">
    <property type="term" value="P:DNA integration"/>
    <property type="evidence" value="ECO:0007669"/>
    <property type="project" value="InterPro"/>
</dbReference>
<evidence type="ECO:0000259" key="2">
    <source>
        <dbReference type="Pfam" id="PF00589"/>
    </source>
</evidence>
<dbReference type="InterPro" id="IPR002104">
    <property type="entry name" value="Integrase_catalytic"/>
</dbReference>
<dbReference type="InterPro" id="IPR013762">
    <property type="entry name" value="Integrase-like_cat_sf"/>
</dbReference>
<dbReference type="CDD" id="cd00397">
    <property type="entry name" value="DNA_BRE_C"/>
    <property type="match status" value="1"/>
</dbReference>
<keyword evidence="4" id="KW-1185">Reference proteome</keyword>
<organism evidence="3 4">
    <name type="scientific">Parageobacillus caldoxylosilyticus NBRC 107762</name>
    <dbReference type="NCBI Taxonomy" id="1220594"/>
    <lineage>
        <taxon>Bacteria</taxon>
        <taxon>Bacillati</taxon>
        <taxon>Bacillota</taxon>
        <taxon>Bacilli</taxon>
        <taxon>Bacillales</taxon>
        <taxon>Anoxybacillaceae</taxon>
        <taxon>Saccharococcus</taxon>
    </lineage>
</organism>
<dbReference type="GO" id="GO:0006310">
    <property type="term" value="P:DNA recombination"/>
    <property type="evidence" value="ECO:0007669"/>
    <property type="project" value="UniProtKB-KW"/>
</dbReference>
<evidence type="ECO:0000313" key="4">
    <source>
        <dbReference type="Proteomes" id="UP000023561"/>
    </source>
</evidence>
<dbReference type="GO" id="GO:0003677">
    <property type="term" value="F:DNA binding"/>
    <property type="evidence" value="ECO:0007669"/>
    <property type="project" value="InterPro"/>
</dbReference>
<gene>
    <name evidence="3" type="ORF">GCA01S_104_00030</name>
</gene>
<evidence type="ECO:0000313" key="3">
    <source>
        <dbReference type="EMBL" id="GAJ41824.1"/>
    </source>
</evidence>
<evidence type="ECO:0000256" key="1">
    <source>
        <dbReference type="ARBA" id="ARBA00023172"/>
    </source>
</evidence>
<protein>
    <submittedName>
        <fullName evidence="3">Putative recombinase</fullName>
    </submittedName>
</protein>
<keyword evidence="1" id="KW-0233">DNA recombination</keyword>
<comment type="caution">
    <text evidence="3">The sequence shown here is derived from an EMBL/GenBank/DDBJ whole genome shotgun (WGS) entry which is preliminary data.</text>
</comment>
<feature type="domain" description="Tyr recombinase" evidence="2">
    <location>
        <begin position="12"/>
        <end position="84"/>
    </location>
</feature>
<proteinExistence type="predicted"/>